<reference evidence="1 2" key="1">
    <citation type="submission" date="2016-08" db="EMBL/GenBank/DDBJ databases">
        <authorList>
            <person name="Seilhamer J.J."/>
        </authorList>
    </citation>
    <scope>NUCLEOTIDE SEQUENCE [LARGE SCALE GENOMIC DNA]</scope>
    <source>
        <strain evidence="1">ING2-E5A</strain>
    </source>
</reference>
<dbReference type="GO" id="GO:0003755">
    <property type="term" value="F:peptidyl-prolyl cis-trans isomerase activity"/>
    <property type="evidence" value="ECO:0007669"/>
    <property type="project" value="InterPro"/>
</dbReference>
<evidence type="ECO:0008006" key="3">
    <source>
        <dbReference type="Google" id="ProtNLM"/>
    </source>
</evidence>
<proteinExistence type="predicted"/>
<gene>
    <name evidence="1" type="ORF">ING2E5A_3080</name>
</gene>
<sequence>MKKTYCIIFCLLGLALVGTSCNKRRTYAELLKDETRAIEKFILENKLVILDEFPENLVFKPNEFYRDPATGVYFNIIVPGDTAHKVKIGEEVYVRFSGLRYFTSSNDTTEYSNDNLITNPFPETFIYRGAVNVSNRSLYSGTTPGWVVPLTYIGHTGVVKMIVPFNMGSSSDQQSYSTTYYGNVKYRFESQS</sequence>
<dbReference type="Gene3D" id="3.10.50.40">
    <property type="match status" value="1"/>
</dbReference>
<dbReference type="InterPro" id="IPR032252">
    <property type="entry name" value="DUF4827"/>
</dbReference>
<evidence type="ECO:0000313" key="2">
    <source>
        <dbReference type="Proteomes" id="UP000178485"/>
    </source>
</evidence>
<evidence type="ECO:0000313" key="1">
    <source>
        <dbReference type="EMBL" id="SCM59871.1"/>
    </source>
</evidence>
<dbReference type="EMBL" id="LT608328">
    <property type="protein sequence ID" value="SCM59871.1"/>
    <property type="molecule type" value="Genomic_DNA"/>
</dbReference>
<dbReference type="Pfam" id="PF16109">
    <property type="entry name" value="DUF4827"/>
    <property type="match status" value="1"/>
</dbReference>
<dbReference type="InterPro" id="IPR046357">
    <property type="entry name" value="PPIase_dom_sf"/>
</dbReference>
<accession>A0A1G4GBL4</accession>
<dbReference type="RefSeq" id="WP_083373388.1">
    <property type="nucleotide sequence ID" value="NZ_LT608328.1"/>
</dbReference>
<dbReference type="STRING" id="1642646.ING2E5A_3080"/>
<dbReference type="AlphaFoldDB" id="A0A1G4GBL4"/>
<dbReference type="KEGG" id="pmuc:ING2E5A_3080"/>
<dbReference type="PROSITE" id="PS51257">
    <property type="entry name" value="PROKAR_LIPOPROTEIN"/>
    <property type="match status" value="1"/>
</dbReference>
<name>A0A1G4GBL4_9BACT</name>
<protein>
    <recommendedName>
        <fullName evidence="3">DUF4827 domain-containing protein</fullName>
    </recommendedName>
</protein>
<organism evidence="1 2">
    <name type="scientific">Petrimonas mucosa</name>
    <dbReference type="NCBI Taxonomy" id="1642646"/>
    <lineage>
        <taxon>Bacteria</taxon>
        <taxon>Pseudomonadati</taxon>
        <taxon>Bacteroidota</taxon>
        <taxon>Bacteroidia</taxon>
        <taxon>Bacteroidales</taxon>
        <taxon>Dysgonomonadaceae</taxon>
        <taxon>Petrimonas</taxon>
    </lineage>
</organism>
<dbReference type="Proteomes" id="UP000178485">
    <property type="component" value="Chromosome i"/>
</dbReference>
<keyword evidence="2" id="KW-1185">Reference proteome</keyword>